<evidence type="ECO:0000256" key="6">
    <source>
        <dbReference type="ARBA" id="ARBA00023040"/>
    </source>
</evidence>
<dbReference type="AlphaFoldDB" id="A0A5N5Q8P9"/>
<evidence type="ECO:0000313" key="12">
    <source>
        <dbReference type="Proteomes" id="UP000383932"/>
    </source>
</evidence>
<sequence length="300" mass="32895">MSLVPLYPALSGLAICLLLVPLSWHLKARNSGTLIYIFWGLVGNLVFLTNTIVWAGNFEDHAPIWCDISAKLIVGLSVGLTAASLCINRNLYKVATATTVAITSSKLKAAAIDLMLGIGLPMVVMALDCVVAGRRYGIIEDIGCWPATQNTLLAIPMILIWPIIISVASLIYCSLSIRAFLIKRQQVSQLLNSSHSGINTSRYFRLMALASIEIAFSLPLALYFLVTNLRGGTVVPWVSWGDTHANFSEPVKFPMILLKSVPDVYKGLLINLWVMPSTGFVFFLFFGLSEEAIVVYHCEK</sequence>
<comment type="similarity">
    <text evidence="2">Belongs to the G-protein coupled receptor 4 family.</text>
</comment>
<proteinExistence type="inferred from homology"/>
<dbReference type="InterPro" id="IPR001546">
    <property type="entry name" value="GPCR_Pheromne_A_rcpt"/>
</dbReference>
<dbReference type="GO" id="GO:0000750">
    <property type="term" value="P:pheromone-dependent signal transduction involved in conjugation with cellular fusion"/>
    <property type="evidence" value="ECO:0007669"/>
    <property type="project" value="TreeGrafter"/>
</dbReference>
<feature type="transmembrane region" description="Helical" evidence="10">
    <location>
        <begin position="153"/>
        <end position="182"/>
    </location>
</feature>
<gene>
    <name evidence="11" type="ORF">CTheo_8427</name>
</gene>
<dbReference type="GO" id="GO:0005886">
    <property type="term" value="C:plasma membrane"/>
    <property type="evidence" value="ECO:0007669"/>
    <property type="project" value="TreeGrafter"/>
</dbReference>
<keyword evidence="5 10" id="KW-1133">Transmembrane helix</keyword>
<feature type="transmembrane region" description="Helical" evidence="10">
    <location>
        <begin position="109"/>
        <end position="133"/>
    </location>
</feature>
<dbReference type="InterPro" id="IPR001499">
    <property type="entry name" value="GPCR_STE3"/>
</dbReference>
<keyword evidence="7 10" id="KW-0472">Membrane</keyword>
<dbReference type="CDD" id="cd14966">
    <property type="entry name" value="7tmD_STE3"/>
    <property type="match status" value="1"/>
</dbReference>
<dbReference type="Pfam" id="PF02076">
    <property type="entry name" value="STE3"/>
    <property type="match status" value="1"/>
</dbReference>
<keyword evidence="8 11" id="KW-0675">Receptor</keyword>
<keyword evidence="3" id="KW-0589">Pheromone response</keyword>
<comment type="subcellular location">
    <subcellularLocation>
        <location evidence="1">Membrane</location>
        <topology evidence="1">Multi-pass membrane protein</topology>
    </subcellularLocation>
</comment>
<dbReference type="PRINTS" id="PR00900">
    <property type="entry name" value="PHEROMONEAR"/>
</dbReference>
<keyword evidence="9" id="KW-0807">Transducer</keyword>
<evidence type="ECO:0000256" key="1">
    <source>
        <dbReference type="ARBA" id="ARBA00004141"/>
    </source>
</evidence>
<evidence type="ECO:0000256" key="2">
    <source>
        <dbReference type="ARBA" id="ARBA00011085"/>
    </source>
</evidence>
<protein>
    <submittedName>
        <fullName evidence="11">Pheromone B alpha 3 receptor</fullName>
    </submittedName>
</protein>
<feature type="transmembrane region" description="Helical" evidence="10">
    <location>
        <begin position="6"/>
        <end position="24"/>
    </location>
</feature>
<feature type="transmembrane region" description="Helical" evidence="10">
    <location>
        <begin position="268"/>
        <end position="288"/>
    </location>
</feature>
<reference evidence="11 12" key="1">
    <citation type="journal article" date="2019" name="Fungal Biol. Biotechnol.">
        <title>Draft genome sequence of fastidious pathogen Ceratobasidium theobromae, which causes vascular-streak dieback in Theobroma cacao.</title>
        <authorList>
            <person name="Ali S.S."/>
            <person name="Asman A."/>
            <person name="Shao J."/>
            <person name="Firmansyah A.P."/>
            <person name="Susilo A.W."/>
            <person name="Rosmana A."/>
            <person name="McMahon P."/>
            <person name="Junaid M."/>
            <person name="Guest D."/>
            <person name="Kheng T.Y."/>
            <person name="Meinhardt L.W."/>
            <person name="Bailey B.A."/>
        </authorList>
    </citation>
    <scope>NUCLEOTIDE SEQUENCE [LARGE SCALE GENOMIC DNA]</scope>
    <source>
        <strain evidence="11 12">CT2</strain>
    </source>
</reference>
<evidence type="ECO:0000256" key="10">
    <source>
        <dbReference type="SAM" id="Phobius"/>
    </source>
</evidence>
<feature type="transmembrane region" description="Helical" evidence="10">
    <location>
        <begin position="68"/>
        <end position="88"/>
    </location>
</feature>
<keyword evidence="6" id="KW-0297">G-protein coupled receptor</keyword>
<evidence type="ECO:0000256" key="8">
    <source>
        <dbReference type="ARBA" id="ARBA00023170"/>
    </source>
</evidence>
<dbReference type="PANTHER" id="PTHR28097">
    <property type="entry name" value="PHEROMONE A FACTOR RECEPTOR"/>
    <property type="match status" value="1"/>
</dbReference>
<evidence type="ECO:0000256" key="9">
    <source>
        <dbReference type="ARBA" id="ARBA00023224"/>
    </source>
</evidence>
<dbReference type="EMBL" id="SSOP01000558">
    <property type="protein sequence ID" value="KAB5588132.1"/>
    <property type="molecule type" value="Genomic_DNA"/>
</dbReference>
<comment type="caution">
    <text evidence="11">The sequence shown here is derived from an EMBL/GenBank/DDBJ whole genome shotgun (WGS) entry which is preliminary data.</text>
</comment>
<organism evidence="11 12">
    <name type="scientific">Ceratobasidium theobromae</name>
    <dbReference type="NCBI Taxonomy" id="1582974"/>
    <lineage>
        <taxon>Eukaryota</taxon>
        <taxon>Fungi</taxon>
        <taxon>Dikarya</taxon>
        <taxon>Basidiomycota</taxon>
        <taxon>Agaricomycotina</taxon>
        <taxon>Agaricomycetes</taxon>
        <taxon>Cantharellales</taxon>
        <taxon>Ceratobasidiaceae</taxon>
        <taxon>Ceratobasidium</taxon>
    </lineage>
</organism>
<evidence type="ECO:0000313" key="11">
    <source>
        <dbReference type="EMBL" id="KAB5588132.1"/>
    </source>
</evidence>
<evidence type="ECO:0000256" key="5">
    <source>
        <dbReference type="ARBA" id="ARBA00022989"/>
    </source>
</evidence>
<keyword evidence="12" id="KW-1185">Reference proteome</keyword>
<dbReference type="PANTHER" id="PTHR28097:SF1">
    <property type="entry name" value="PHEROMONE A FACTOR RECEPTOR"/>
    <property type="match status" value="1"/>
</dbReference>
<evidence type="ECO:0000256" key="3">
    <source>
        <dbReference type="ARBA" id="ARBA00022507"/>
    </source>
</evidence>
<dbReference type="PRINTS" id="PR00899">
    <property type="entry name" value="GPCRSTE3"/>
</dbReference>
<dbReference type="Proteomes" id="UP000383932">
    <property type="component" value="Unassembled WGS sequence"/>
</dbReference>
<name>A0A5N5Q8P9_9AGAM</name>
<dbReference type="OrthoDB" id="2874149at2759"/>
<dbReference type="GO" id="GO:0004933">
    <property type="term" value="F:mating-type a-factor pheromone receptor activity"/>
    <property type="evidence" value="ECO:0007669"/>
    <property type="project" value="InterPro"/>
</dbReference>
<evidence type="ECO:0000256" key="7">
    <source>
        <dbReference type="ARBA" id="ARBA00023136"/>
    </source>
</evidence>
<keyword evidence="4 10" id="KW-0812">Transmembrane</keyword>
<accession>A0A5N5Q8P9</accession>
<feature type="transmembrane region" description="Helical" evidence="10">
    <location>
        <begin position="36"/>
        <end position="56"/>
    </location>
</feature>
<evidence type="ECO:0000256" key="4">
    <source>
        <dbReference type="ARBA" id="ARBA00022692"/>
    </source>
</evidence>
<feature type="transmembrane region" description="Helical" evidence="10">
    <location>
        <begin position="203"/>
        <end position="226"/>
    </location>
</feature>